<proteinExistence type="predicted"/>
<evidence type="ECO:0000313" key="1">
    <source>
        <dbReference type="EMBL" id="CAD1817703.1"/>
    </source>
</evidence>
<accession>A0A6V7NGS7</accession>
<dbReference type="AlphaFoldDB" id="A0A6V7NGS7"/>
<dbReference type="EMBL" id="LR862129">
    <property type="protein sequence ID" value="CAD1817703.1"/>
    <property type="molecule type" value="Genomic_DNA"/>
</dbReference>
<name>A0A6V7NGS7_ANACO</name>
<sequence length="188" mass="21067">MSAQSKTPRAQPGMRKTALIAGFIELAGEIAFAGETVPNYPPYQGARLKGQIKLRALRLQRALLIIKPFSSLLSSSNLDPPTLLLLPFSFSDPYAINYSFAFTITPHSRFRPHLGYNTTIGEREIRPRSRIIVEWTPDHLDNQLSISCLQLELRKLLLVLLLPIQSMNQSFLMGLVVIQVCNLGLKSH</sequence>
<reference evidence="1" key="1">
    <citation type="submission" date="2020-07" db="EMBL/GenBank/DDBJ databases">
        <authorList>
            <person name="Lin J."/>
        </authorList>
    </citation>
    <scope>NUCLEOTIDE SEQUENCE</scope>
</reference>
<protein>
    <submittedName>
        <fullName evidence="1">Uncharacterized protein</fullName>
    </submittedName>
</protein>
<gene>
    <name evidence="1" type="ORF">CB5_LOCUS914</name>
</gene>
<organism evidence="1">
    <name type="scientific">Ananas comosus var. bracteatus</name>
    <name type="common">red pineapple</name>
    <dbReference type="NCBI Taxonomy" id="296719"/>
    <lineage>
        <taxon>Eukaryota</taxon>
        <taxon>Viridiplantae</taxon>
        <taxon>Streptophyta</taxon>
        <taxon>Embryophyta</taxon>
        <taxon>Tracheophyta</taxon>
        <taxon>Spermatophyta</taxon>
        <taxon>Magnoliopsida</taxon>
        <taxon>Liliopsida</taxon>
        <taxon>Poales</taxon>
        <taxon>Bromeliaceae</taxon>
        <taxon>Bromelioideae</taxon>
        <taxon>Ananas</taxon>
    </lineage>
</organism>